<sequence>MNYVQKPKNFQNLNLISTKLCSKTSKISNLNFDIVPYTILIDGLCKAVHIEVPKELFRQLSNSGLKLNVYKYGVIINRLCKEGLPNEAYKFFGSMGDNDCSPNSCYNVMIRRLLRNSYTSKAMQLLMKMVGMGFSADVFTTNLFMDLIVHSNKSILL</sequence>
<dbReference type="Pfam" id="PF01535">
    <property type="entry name" value="PPR"/>
    <property type="match status" value="1"/>
</dbReference>
<dbReference type="Proteomes" id="UP000322667">
    <property type="component" value="Chromosome A08"/>
</dbReference>
<dbReference type="InterPro" id="IPR002885">
    <property type="entry name" value="PPR_rpt"/>
</dbReference>
<feature type="repeat" description="PPR" evidence="3">
    <location>
        <begin position="33"/>
        <end position="67"/>
    </location>
</feature>
<evidence type="ECO:0000256" key="2">
    <source>
        <dbReference type="ARBA" id="ARBA00022737"/>
    </source>
</evidence>
<gene>
    <name evidence="4" type="ORF">ES332_A08G254600v1</name>
</gene>
<dbReference type="Gene3D" id="1.25.40.10">
    <property type="entry name" value="Tetratricopeptide repeat domain"/>
    <property type="match status" value="2"/>
</dbReference>
<dbReference type="Pfam" id="PF13041">
    <property type="entry name" value="PPR_2"/>
    <property type="match status" value="1"/>
</dbReference>
<dbReference type="AlphaFoldDB" id="A0A5D2PKD9"/>
<dbReference type="InterPro" id="IPR011990">
    <property type="entry name" value="TPR-like_helical_dom_sf"/>
</dbReference>
<dbReference type="PANTHER" id="PTHR47941">
    <property type="entry name" value="PENTATRICOPEPTIDE REPEAT-CONTAINING PROTEIN 3, MITOCHONDRIAL"/>
    <property type="match status" value="1"/>
</dbReference>
<dbReference type="PROSITE" id="PS51375">
    <property type="entry name" value="PPR"/>
    <property type="match status" value="2"/>
</dbReference>
<keyword evidence="2" id="KW-0677">Repeat</keyword>
<organism evidence="4 5">
    <name type="scientific">Gossypium tomentosum</name>
    <name type="common">Hawaiian cotton</name>
    <name type="synonym">Gossypium sandvicense</name>
    <dbReference type="NCBI Taxonomy" id="34277"/>
    <lineage>
        <taxon>Eukaryota</taxon>
        <taxon>Viridiplantae</taxon>
        <taxon>Streptophyta</taxon>
        <taxon>Embryophyta</taxon>
        <taxon>Tracheophyta</taxon>
        <taxon>Spermatophyta</taxon>
        <taxon>Magnoliopsida</taxon>
        <taxon>eudicotyledons</taxon>
        <taxon>Gunneridae</taxon>
        <taxon>Pentapetalae</taxon>
        <taxon>rosids</taxon>
        <taxon>malvids</taxon>
        <taxon>Malvales</taxon>
        <taxon>Malvaceae</taxon>
        <taxon>Malvoideae</taxon>
        <taxon>Gossypium</taxon>
    </lineage>
</organism>
<evidence type="ECO:0000256" key="1">
    <source>
        <dbReference type="ARBA" id="ARBA00007626"/>
    </source>
</evidence>
<dbReference type="NCBIfam" id="TIGR00756">
    <property type="entry name" value="PPR"/>
    <property type="match status" value="2"/>
</dbReference>
<protein>
    <recommendedName>
        <fullName evidence="6">Pentacotripeptide-repeat region of PRORP domain-containing protein</fullName>
    </recommendedName>
</protein>
<keyword evidence="5" id="KW-1185">Reference proteome</keyword>
<evidence type="ECO:0000313" key="4">
    <source>
        <dbReference type="EMBL" id="TYI16433.1"/>
    </source>
</evidence>
<reference evidence="4 5" key="1">
    <citation type="submission" date="2019-07" db="EMBL/GenBank/DDBJ databases">
        <title>WGS assembly of Gossypium tomentosum.</title>
        <authorList>
            <person name="Chen Z.J."/>
            <person name="Sreedasyam A."/>
            <person name="Ando A."/>
            <person name="Song Q."/>
            <person name="De L."/>
            <person name="Hulse-Kemp A."/>
            <person name="Ding M."/>
            <person name="Ye W."/>
            <person name="Kirkbride R."/>
            <person name="Jenkins J."/>
            <person name="Plott C."/>
            <person name="Lovell J."/>
            <person name="Lin Y.-M."/>
            <person name="Vaughn R."/>
            <person name="Liu B."/>
            <person name="Li W."/>
            <person name="Simpson S."/>
            <person name="Scheffler B."/>
            <person name="Saski C."/>
            <person name="Grover C."/>
            <person name="Hu G."/>
            <person name="Conover J."/>
            <person name="Carlson J."/>
            <person name="Shu S."/>
            <person name="Boston L."/>
            <person name="Williams M."/>
            <person name="Peterson D."/>
            <person name="Mcgee K."/>
            <person name="Jones D."/>
            <person name="Wendel J."/>
            <person name="Stelly D."/>
            <person name="Grimwood J."/>
            <person name="Schmutz J."/>
        </authorList>
    </citation>
    <scope>NUCLEOTIDE SEQUENCE [LARGE SCALE GENOMIC DNA]</scope>
    <source>
        <strain evidence="4">7179.01</strain>
    </source>
</reference>
<evidence type="ECO:0000313" key="5">
    <source>
        <dbReference type="Proteomes" id="UP000322667"/>
    </source>
</evidence>
<evidence type="ECO:0008006" key="6">
    <source>
        <dbReference type="Google" id="ProtNLM"/>
    </source>
</evidence>
<proteinExistence type="inferred from homology"/>
<dbReference type="EMBL" id="CM017617">
    <property type="protein sequence ID" value="TYI16433.1"/>
    <property type="molecule type" value="Genomic_DNA"/>
</dbReference>
<comment type="similarity">
    <text evidence="1">Belongs to the PPR family. P subfamily.</text>
</comment>
<accession>A0A5D2PKD9</accession>
<name>A0A5D2PKD9_GOSTO</name>
<evidence type="ECO:0000256" key="3">
    <source>
        <dbReference type="PROSITE-ProRule" id="PRU00708"/>
    </source>
</evidence>
<feature type="repeat" description="PPR" evidence="3">
    <location>
        <begin position="68"/>
        <end position="102"/>
    </location>
</feature>